<accession>A0ABX4NAB1</accession>
<reference evidence="1 2" key="1">
    <citation type="submission" date="2017-07" db="EMBL/GenBank/DDBJ databases">
        <title>Leptospira spp. isolated from tropical soils.</title>
        <authorList>
            <person name="Thibeaux R."/>
            <person name="Iraola G."/>
            <person name="Ferres I."/>
            <person name="Bierque E."/>
            <person name="Girault D."/>
            <person name="Soupe-Gilbert M.-E."/>
            <person name="Picardeau M."/>
            <person name="Goarant C."/>
        </authorList>
    </citation>
    <scope>NUCLEOTIDE SEQUENCE [LARGE SCALE GENOMIC DNA]</scope>
    <source>
        <strain evidence="1 2">JW2-C-B1</strain>
    </source>
</reference>
<comment type="caution">
    <text evidence="1">The sequence shown here is derived from an EMBL/GenBank/DDBJ whole genome shotgun (WGS) entry which is preliminary data.</text>
</comment>
<sequence>MIRLNELTEKLLSLGCEINPDPRSRTISKTFGKKVYIVKRILSNGDLVKYPLSYYREENPKVADTVIINLQRHLRFDANWNSTL</sequence>
<name>A0ABX4NAB1_9LEPT</name>
<proteinExistence type="predicted"/>
<dbReference type="Proteomes" id="UP000231919">
    <property type="component" value="Unassembled WGS sequence"/>
</dbReference>
<dbReference type="EMBL" id="NPDP01000027">
    <property type="protein sequence ID" value="PJZ29099.1"/>
    <property type="molecule type" value="Genomic_DNA"/>
</dbReference>
<gene>
    <name evidence="1" type="ORF">CH378_14530</name>
</gene>
<keyword evidence="2" id="KW-1185">Reference proteome</keyword>
<protein>
    <submittedName>
        <fullName evidence="1">Uncharacterized protein</fullName>
    </submittedName>
</protein>
<evidence type="ECO:0000313" key="1">
    <source>
        <dbReference type="EMBL" id="PJZ29099.1"/>
    </source>
</evidence>
<organism evidence="1 2">
    <name type="scientific">Leptospira kmetyi</name>
    <dbReference type="NCBI Taxonomy" id="408139"/>
    <lineage>
        <taxon>Bacteria</taxon>
        <taxon>Pseudomonadati</taxon>
        <taxon>Spirochaetota</taxon>
        <taxon>Spirochaetia</taxon>
        <taxon>Leptospirales</taxon>
        <taxon>Leptospiraceae</taxon>
        <taxon>Leptospira</taxon>
    </lineage>
</organism>
<evidence type="ECO:0000313" key="2">
    <source>
        <dbReference type="Proteomes" id="UP000231919"/>
    </source>
</evidence>